<evidence type="ECO:0008006" key="4">
    <source>
        <dbReference type="Google" id="ProtNLM"/>
    </source>
</evidence>
<dbReference type="EMBL" id="BSOY01000024">
    <property type="protein sequence ID" value="GLS01344.1"/>
    <property type="molecule type" value="Genomic_DNA"/>
</dbReference>
<accession>A0ABQ6BNH2</accession>
<dbReference type="Gene3D" id="3.10.450.50">
    <property type="match status" value="1"/>
</dbReference>
<proteinExistence type="predicted"/>
<reference evidence="3" key="1">
    <citation type="journal article" date="2019" name="Int. J. Syst. Evol. Microbiol.">
        <title>The Global Catalogue of Microorganisms (GCM) 10K type strain sequencing project: providing services to taxonomists for standard genome sequencing and annotation.</title>
        <authorList>
            <consortium name="The Broad Institute Genomics Platform"/>
            <consortium name="The Broad Institute Genome Sequencing Center for Infectious Disease"/>
            <person name="Wu L."/>
            <person name="Ma J."/>
        </authorList>
    </citation>
    <scope>NUCLEOTIDE SEQUENCE [LARGE SCALE GENOMIC DNA]</scope>
    <source>
        <strain evidence="3">NBRC 110107</strain>
    </source>
</reference>
<gene>
    <name evidence="2" type="ORF">GCM10007859_13570</name>
</gene>
<organism evidence="2 3">
    <name type="scientific">Brevundimonas denitrificans</name>
    <dbReference type="NCBI Taxonomy" id="1443434"/>
    <lineage>
        <taxon>Bacteria</taxon>
        <taxon>Pseudomonadati</taxon>
        <taxon>Pseudomonadota</taxon>
        <taxon>Alphaproteobacteria</taxon>
        <taxon>Caulobacterales</taxon>
        <taxon>Caulobacteraceae</taxon>
        <taxon>Brevundimonas</taxon>
    </lineage>
</organism>
<protein>
    <recommendedName>
        <fullName evidence="4">Nuclear transport factor 2 family protein</fullName>
    </recommendedName>
</protein>
<dbReference type="SUPFAM" id="SSF54427">
    <property type="entry name" value="NTF2-like"/>
    <property type="match status" value="1"/>
</dbReference>
<dbReference type="InterPro" id="IPR032710">
    <property type="entry name" value="NTF2-like_dom_sf"/>
</dbReference>
<feature type="signal peptide" evidence="1">
    <location>
        <begin position="1"/>
        <end position="20"/>
    </location>
</feature>
<dbReference type="RefSeq" id="WP_284222201.1">
    <property type="nucleotide sequence ID" value="NZ_BSOY01000024.1"/>
</dbReference>
<evidence type="ECO:0000313" key="3">
    <source>
        <dbReference type="Proteomes" id="UP001156921"/>
    </source>
</evidence>
<evidence type="ECO:0000256" key="1">
    <source>
        <dbReference type="SAM" id="SignalP"/>
    </source>
</evidence>
<feature type="chain" id="PRO_5045277404" description="Nuclear transport factor 2 family protein" evidence="1">
    <location>
        <begin position="21"/>
        <end position="183"/>
    </location>
</feature>
<keyword evidence="1" id="KW-0732">Signal</keyword>
<comment type="caution">
    <text evidence="2">The sequence shown here is derived from an EMBL/GenBank/DDBJ whole genome shotgun (WGS) entry which is preliminary data.</text>
</comment>
<keyword evidence="3" id="KW-1185">Reference proteome</keyword>
<evidence type="ECO:0000313" key="2">
    <source>
        <dbReference type="EMBL" id="GLS01344.1"/>
    </source>
</evidence>
<sequence length="183" mass="19795">MRLSILAAALALTFAAPAAAQTAPAPAPVSTAATADVATPEAIVAALYDVISGDAGVARDWGRFRSLFHPTARLMPSGVNREGVGVVRSITPDEYITRSEPLLVGEGFHEREIARRTERFGHIAHVWTTYESLHSLADPQPFARGINSVQLFHDGTRWWILSVYWQGETPAAPIPAEYLPPAN</sequence>
<dbReference type="Proteomes" id="UP001156921">
    <property type="component" value="Unassembled WGS sequence"/>
</dbReference>
<name>A0ABQ6BNH2_9CAUL</name>